<dbReference type="HOGENOM" id="CLU_042378_1_0_6"/>
<dbReference type="OrthoDB" id="6759120at2"/>
<dbReference type="GO" id="GO:0016020">
    <property type="term" value="C:membrane"/>
    <property type="evidence" value="ECO:0007669"/>
    <property type="project" value="InterPro"/>
</dbReference>
<dbReference type="PANTHER" id="PTHR34596:SF2">
    <property type="entry name" value="CHITOPORIN"/>
    <property type="match status" value="1"/>
</dbReference>
<evidence type="ECO:0000256" key="1">
    <source>
        <dbReference type="ARBA" id="ARBA00009075"/>
    </source>
</evidence>
<dbReference type="AlphaFoldDB" id="V2U4S4"/>
<feature type="signal peptide" evidence="4">
    <location>
        <begin position="1"/>
        <end position="30"/>
    </location>
</feature>
<dbReference type="Gene3D" id="2.40.160.10">
    <property type="entry name" value="Porin"/>
    <property type="match status" value="1"/>
</dbReference>
<name>V2U4S4_9GAMM</name>
<comment type="caution">
    <text evidence="5">The sequence shown here is derived from an EMBL/GenBank/DDBJ whole genome shotgun (WGS) entry which is preliminary data.</text>
</comment>
<feature type="chain" id="PRO_5004709840" description="Outer membrane porin, OprD family" evidence="4">
    <location>
        <begin position="31"/>
        <end position="423"/>
    </location>
</feature>
<dbReference type="InterPro" id="IPR023614">
    <property type="entry name" value="Porin_dom_sf"/>
</dbReference>
<reference evidence="5 6" key="1">
    <citation type="submission" date="2013-10" db="EMBL/GenBank/DDBJ databases">
        <title>The Genome Sequence of Acinetobacter brisouii CIP 110357.</title>
        <authorList>
            <consortium name="The Broad Institute Genomics Platform"/>
            <consortium name="The Broad Institute Genome Sequencing Center for Infectious Disease"/>
            <person name="Cerqueira G."/>
            <person name="Feldgarden M."/>
            <person name="Courvalin P."/>
            <person name="Grillot-Courvalin C."/>
            <person name="Clermont D."/>
            <person name="Rocha E."/>
            <person name="Yoon E.-J."/>
            <person name="Nemec A."/>
            <person name="Young S.K."/>
            <person name="Zeng Q."/>
            <person name="Gargeya S."/>
            <person name="Fitzgerald M."/>
            <person name="Abouelleil A."/>
            <person name="Alvarado L."/>
            <person name="Berlin A.M."/>
            <person name="Chapman S.B."/>
            <person name="Gainer-Dewar J."/>
            <person name="Goldberg J."/>
            <person name="Gnerre S."/>
            <person name="Griggs A."/>
            <person name="Gujja S."/>
            <person name="Hansen M."/>
            <person name="Howarth C."/>
            <person name="Imamovic A."/>
            <person name="Ireland A."/>
            <person name="Larimer J."/>
            <person name="McCowan C."/>
            <person name="Murphy C."/>
            <person name="Pearson M."/>
            <person name="Poon T.W."/>
            <person name="Priest M."/>
            <person name="Roberts A."/>
            <person name="Saif S."/>
            <person name="Shea T."/>
            <person name="Sykes S."/>
            <person name="Wortman J."/>
            <person name="Nusbaum C."/>
            <person name="Birren B."/>
        </authorList>
    </citation>
    <scope>NUCLEOTIDE SEQUENCE [LARGE SCALE GENOMIC DNA]</scope>
    <source>
        <strain evidence="5 6">CIP 110357</strain>
    </source>
</reference>
<organism evidence="5 6">
    <name type="scientific">Acinetobacter brisouii CIP 110357</name>
    <dbReference type="NCBI Taxonomy" id="1341683"/>
    <lineage>
        <taxon>Bacteria</taxon>
        <taxon>Pseudomonadati</taxon>
        <taxon>Pseudomonadota</taxon>
        <taxon>Gammaproteobacteria</taxon>
        <taxon>Moraxellales</taxon>
        <taxon>Moraxellaceae</taxon>
        <taxon>Acinetobacter</taxon>
    </lineage>
</organism>
<keyword evidence="3 4" id="KW-0732">Signal</keyword>
<evidence type="ECO:0008006" key="7">
    <source>
        <dbReference type="Google" id="ProtNLM"/>
    </source>
</evidence>
<dbReference type="PATRIC" id="fig|1341683.3.peg.2679"/>
<accession>V2U4S4</accession>
<dbReference type="Proteomes" id="UP000018418">
    <property type="component" value="Unassembled WGS sequence"/>
</dbReference>
<evidence type="ECO:0000256" key="2">
    <source>
        <dbReference type="ARBA" id="ARBA00022448"/>
    </source>
</evidence>
<sequence>MRLLPCFKSHYLAASTLFFIGGISSSVLFAADSLGQPNDDEWKFTLKNAYINRDFENPAIKDAGSWSQSASLFYTSKMRDTPLEIADKPLTIGVDASVQYAVRLSNDRHVADTVLPFDTQTKSQASDYLKHGATLKLGYDKTLLKVGELWLDLPVTSIDYSRQLLTSYWGENLKSQITDRFNVEVGRVEKVSPRNQEGFHKFAFTANGVTKYSDGLNYIDLRYQFTPTLKGEYYFGNMENLFNKHYVGLDHSWKQQNFTLNSKFKYFYAKNDGNTFNIEVQNIGLLETLKVKNHTFGLGYQEITGKSAYPIPDGFLPETYFINWNTTGFFKKDERSYHFIYGYDFKDYVPGLNAMVKYVYGNHFKATNGSKNMESESDIIVNYAFQQPYLKGLSLQYIRIDYGIKTGNDFGEDRFFINYSKKF</sequence>
<evidence type="ECO:0000313" key="5">
    <source>
        <dbReference type="EMBL" id="ESK49138.1"/>
    </source>
</evidence>
<dbReference type="PANTHER" id="PTHR34596">
    <property type="entry name" value="CHITOPORIN"/>
    <property type="match status" value="1"/>
</dbReference>
<dbReference type="STRING" id="396323.VH98_13560"/>
<evidence type="ECO:0000256" key="3">
    <source>
        <dbReference type="ARBA" id="ARBA00022729"/>
    </source>
</evidence>
<proteinExistence type="inferred from homology"/>
<keyword evidence="6" id="KW-1185">Reference proteome</keyword>
<comment type="similarity">
    <text evidence="1">Belongs to the outer membrane porin (Opr) (TC 1.B.25) family.</text>
</comment>
<evidence type="ECO:0000313" key="6">
    <source>
        <dbReference type="Proteomes" id="UP000018418"/>
    </source>
</evidence>
<dbReference type="EMBL" id="AYEU01000010">
    <property type="protein sequence ID" value="ESK49138.1"/>
    <property type="molecule type" value="Genomic_DNA"/>
</dbReference>
<dbReference type="InterPro" id="IPR005318">
    <property type="entry name" value="OM_porin_bac"/>
</dbReference>
<dbReference type="Pfam" id="PF03573">
    <property type="entry name" value="OprD"/>
    <property type="match status" value="1"/>
</dbReference>
<dbReference type="RefSeq" id="WP_004898064.1">
    <property type="nucleotide sequence ID" value="NZ_BBTI01000013.1"/>
</dbReference>
<gene>
    <name evidence="5" type="ORF">P255_02713</name>
</gene>
<keyword evidence="2" id="KW-0813">Transport</keyword>
<evidence type="ECO:0000256" key="4">
    <source>
        <dbReference type="SAM" id="SignalP"/>
    </source>
</evidence>
<protein>
    <recommendedName>
        <fullName evidence="7">Outer membrane porin, OprD family</fullName>
    </recommendedName>
</protein>
<dbReference type="GO" id="GO:0015288">
    <property type="term" value="F:porin activity"/>
    <property type="evidence" value="ECO:0007669"/>
    <property type="project" value="TreeGrafter"/>
</dbReference>